<keyword evidence="9" id="KW-0809">Transit peptide</keyword>
<proteinExistence type="inferred from homology"/>
<evidence type="ECO:0000313" key="16">
    <source>
        <dbReference type="EMBL" id="KAK9837781.1"/>
    </source>
</evidence>
<sequence length="465" mass="49219">MLCVTGSPVRLGPAFSDGASRCRYQLGRKAAMRHVRVLRSKHMRLRADSEEKPDQASSEPDKPRVPGPGPPQTSQDPSRNLKLPPEDLAIIKDRVFGLDNFYVRSLTNTEAGATFMGNVRGRDPSVAYQKARQRLQDAFGDKYTLVLSRMDEVNTAIILPTYAVVDNNLSSTNEVVVAGLCAAATLVTVLGANGVPTESFVQLFRGDFSNTNQFAAALPGSVAFLSALGAHEAAHRFVAKQTGDQVSLPLLFPSPLGTLGSFGGITRIKSPAANRGALCKLAAWGPLAGAAVSMAFVLTGIALTMAGQGSTEVQTSAFKDSFLVGGLGQLLLGSELAAKDSIQVHPVLVAGWSALIVNCLNAVPIGELDGGRVAFAIWGPRNAQRITAALFILLGICSTFDALSLWWGAFTFILARAQAQPPREGISEPTNAERAVGLAALALPLLVLLPYPIPLKAIIPEIPDF</sequence>
<dbReference type="PANTHER" id="PTHR31412">
    <property type="entry name" value="ZINC METALLOPROTEASE EGY1"/>
    <property type="match status" value="1"/>
</dbReference>
<keyword evidence="11" id="KW-0482">Metalloprotease</keyword>
<evidence type="ECO:0000256" key="3">
    <source>
        <dbReference type="ARBA" id="ARBA00007931"/>
    </source>
</evidence>
<keyword evidence="6" id="KW-0645">Protease</keyword>
<accession>A0AAW1RVK7</accession>
<gene>
    <name evidence="16" type="ORF">WJX74_004966</name>
</gene>
<keyword evidence="8" id="KW-0378">Hydrolase</keyword>
<dbReference type="GO" id="GO:0009507">
    <property type="term" value="C:chloroplast"/>
    <property type="evidence" value="ECO:0007669"/>
    <property type="project" value="UniProtKB-SubCell"/>
</dbReference>
<evidence type="ECO:0000256" key="9">
    <source>
        <dbReference type="ARBA" id="ARBA00022946"/>
    </source>
</evidence>
<evidence type="ECO:0000256" key="4">
    <source>
        <dbReference type="ARBA" id="ARBA00022528"/>
    </source>
</evidence>
<evidence type="ECO:0000256" key="11">
    <source>
        <dbReference type="ARBA" id="ARBA00023049"/>
    </source>
</evidence>
<evidence type="ECO:0000256" key="1">
    <source>
        <dbReference type="ARBA" id="ARBA00004141"/>
    </source>
</evidence>
<dbReference type="EMBL" id="JALJOS010000006">
    <property type="protein sequence ID" value="KAK9837781.1"/>
    <property type="molecule type" value="Genomic_DNA"/>
</dbReference>
<keyword evidence="4" id="KW-0150">Chloroplast</keyword>
<evidence type="ECO:0000256" key="8">
    <source>
        <dbReference type="ARBA" id="ARBA00022801"/>
    </source>
</evidence>
<evidence type="ECO:0000313" key="17">
    <source>
        <dbReference type="Proteomes" id="UP001438707"/>
    </source>
</evidence>
<feature type="transmembrane region" description="Helical" evidence="14">
    <location>
        <begin position="281"/>
        <end position="303"/>
    </location>
</feature>
<dbReference type="GO" id="GO:0006508">
    <property type="term" value="P:proteolysis"/>
    <property type="evidence" value="ECO:0007669"/>
    <property type="project" value="UniProtKB-KW"/>
</dbReference>
<reference evidence="16 17" key="1">
    <citation type="journal article" date="2024" name="Nat. Commun.">
        <title>Phylogenomics reveals the evolutionary origins of lichenization in chlorophyte algae.</title>
        <authorList>
            <person name="Puginier C."/>
            <person name="Libourel C."/>
            <person name="Otte J."/>
            <person name="Skaloud P."/>
            <person name="Haon M."/>
            <person name="Grisel S."/>
            <person name="Petersen M."/>
            <person name="Berrin J.G."/>
            <person name="Delaux P.M."/>
            <person name="Dal Grande F."/>
            <person name="Keller J."/>
        </authorList>
    </citation>
    <scope>NUCLEOTIDE SEQUENCE [LARGE SCALE GENOMIC DNA]</scope>
    <source>
        <strain evidence="16 17">SAG 2145</strain>
    </source>
</reference>
<evidence type="ECO:0000256" key="10">
    <source>
        <dbReference type="ARBA" id="ARBA00022989"/>
    </source>
</evidence>
<evidence type="ECO:0000256" key="14">
    <source>
        <dbReference type="SAM" id="Phobius"/>
    </source>
</evidence>
<evidence type="ECO:0000256" key="2">
    <source>
        <dbReference type="ARBA" id="ARBA00004229"/>
    </source>
</evidence>
<name>A0AAW1RVK7_9CHLO</name>
<dbReference type="AlphaFoldDB" id="A0AAW1RVK7"/>
<dbReference type="GO" id="GO:0016020">
    <property type="term" value="C:membrane"/>
    <property type="evidence" value="ECO:0007669"/>
    <property type="project" value="UniProtKB-SubCell"/>
</dbReference>
<organism evidence="16 17">
    <name type="scientific">Apatococcus lobatus</name>
    <dbReference type="NCBI Taxonomy" id="904363"/>
    <lineage>
        <taxon>Eukaryota</taxon>
        <taxon>Viridiplantae</taxon>
        <taxon>Chlorophyta</taxon>
        <taxon>core chlorophytes</taxon>
        <taxon>Trebouxiophyceae</taxon>
        <taxon>Chlorellales</taxon>
        <taxon>Chlorellaceae</taxon>
        <taxon>Apatococcus</taxon>
    </lineage>
</organism>
<evidence type="ECO:0000256" key="6">
    <source>
        <dbReference type="ARBA" id="ARBA00022670"/>
    </source>
</evidence>
<evidence type="ECO:0000256" key="7">
    <source>
        <dbReference type="ARBA" id="ARBA00022692"/>
    </source>
</evidence>
<evidence type="ECO:0000256" key="12">
    <source>
        <dbReference type="ARBA" id="ARBA00023136"/>
    </source>
</evidence>
<keyword evidence="17" id="KW-1185">Reference proteome</keyword>
<comment type="subcellular location">
    <subcellularLocation>
        <location evidence="1">Membrane</location>
        <topology evidence="1">Multi-pass membrane protein</topology>
    </subcellularLocation>
    <subcellularLocation>
        <location evidence="2">Plastid</location>
        <location evidence="2">Chloroplast</location>
    </subcellularLocation>
</comment>
<comment type="similarity">
    <text evidence="3">Belongs to the peptidase M50B family.</text>
</comment>
<keyword evidence="12 14" id="KW-0472">Membrane</keyword>
<protein>
    <recommendedName>
        <fullName evidence="15">Peptidase M50 domain-containing protein</fullName>
    </recommendedName>
</protein>
<dbReference type="InterPro" id="IPR044838">
    <property type="entry name" value="EGY1-like"/>
</dbReference>
<dbReference type="Proteomes" id="UP001438707">
    <property type="component" value="Unassembled WGS sequence"/>
</dbReference>
<comment type="caution">
    <text evidence="16">The sequence shown here is derived from an EMBL/GenBank/DDBJ whole genome shotgun (WGS) entry which is preliminary data.</text>
</comment>
<keyword evidence="10 14" id="KW-1133">Transmembrane helix</keyword>
<dbReference type="Pfam" id="PF02163">
    <property type="entry name" value="Peptidase_M50"/>
    <property type="match status" value="1"/>
</dbReference>
<feature type="transmembrane region" description="Helical" evidence="14">
    <location>
        <begin position="388"/>
        <end position="415"/>
    </location>
</feature>
<dbReference type="PANTHER" id="PTHR31412:SF5">
    <property type="entry name" value="ZINC METALLOPROTEASE EGY2, CHLOROPLASTIC-RELATED"/>
    <property type="match status" value="1"/>
</dbReference>
<keyword evidence="7 14" id="KW-0812">Transmembrane</keyword>
<dbReference type="CDD" id="cd06160">
    <property type="entry name" value="S2P-M50_like_2"/>
    <property type="match status" value="1"/>
</dbReference>
<evidence type="ECO:0000259" key="15">
    <source>
        <dbReference type="Pfam" id="PF02163"/>
    </source>
</evidence>
<dbReference type="InterPro" id="IPR008915">
    <property type="entry name" value="Peptidase_M50"/>
</dbReference>
<feature type="compositionally biased region" description="Basic and acidic residues" evidence="13">
    <location>
        <begin position="45"/>
        <end position="64"/>
    </location>
</feature>
<keyword evidence="5" id="KW-0934">Plastid</keyword>
<feature type="domain" description="Peptidase M50" evidence="15">
    <location>
        <begin position="221"/>
        <end position="382"/>
    </location>
</feature>
<dbReference type="GO" id="GO:0008237">
    <property type="term" value="F:metallopeptidase activity"/>
    <property type="evidence" value="ECO:0007669"/>
    <property type="project" value="UniProtKB-KW"/>
</dbReference>
<evidence type="ECO:0000256" key="13">
    <source>
        <dbReference type="SAM" id="MobiDB-lite"/>
    </source>
</evidence>
<evidence type="ECO:0000256" key="5">
    <source>
        <dbReference type="ARBA" id="ARBA00022640"/>
    </source>
</evidence>
<feature type="region of interest" description="Disordered" evidence="13">
    <location>
        <begin position="39"/>
        <end position="82"/>
    </location>
</feature>